<comment type="caution">
    <text evidence="7">The sequence shown here is derived from an EMBL/GenBank/DDBJ whole genome shotgun (WGS) entry which is preliminary data.</text>
</comment>
<dbReference type="HAMAP" id="MF_00074">
    <property type="entry name" value="16SrRNA_methyltr_G"/>
    <property type="match status" value="1"/>
</dbReference>
<protein>
    <recommendedName>
        <fullName evidence="6">Ribosomal RNA small subunit methyltransferase G</fullName>
        <ecNumber evidence="6">2.1.1.170</ecNumber>
    </recommendedName>
    <alternativeName>
        <fullName evidence="6">16S rRNA 7-methylguanosine methyltransferase</fullName>
        <shortName evidence="6">16S rRNA m7G methyltransferase</shortName>
    </alternativeName>
</protein>
<dbReference type="OrthoDB" id="9808773at2"/>
<dbReference type="GO" id="GO:0070043">
    <property type="term" value="F:rRNA (guanine-N7-)-methyltransferase activity"/>
    <property type="evidence" value="ECO:0007669"/>
    <property type="project" value="UniProtKB-UniRule"/>
</dbReference>
<gene>
    <name evidence="6 7" type="primary">rsmG</name>
    <name evidence="7" type="ORF">GRI58_04195</name>
</gene>
<dbReference type="PANTHER" id="PTHR31760">
    <property type="entry name" value="S-ADENOSYL-L-METHIONINE-DEPENDENT METHYLTRANSFERASES SUPERFAMILY PROTEIN"/>
    <property type="match status" value="1"/>
</dbReference>
<evidence type="ECO:0000256" key="4">
    <source>
        <dbReference type="ARBA" id="ARBA00022679"/>
    </source>
</evidence>
<comment type="caution">
    <text evidence="6">Lacks conserved residue(s) required for the propagation of feature annotation.</text>
</comment>
<dbReference type="GO" id="GO:0005829">
    <property type="term" value="C:cytosol"/>
    <property type="evidence" value="ECO:0007669"/>
    <property type="project" value="TreeGrafter"/>
</dbReference>
<dbReference type="PANTHER" id="PTHR31760:SF0">
    <property type="entry name" value="S-ADENOSYL-L-METHIONINE-DEPENDENT METHYLTRANSFERASES SUPERFAMILY PROTEIN"/>
    <property type="match status" value="1"/>
</dbReference>
<accession>A0A845AGD2</accession>
<comment type="similarity">
    <text evidence="6">Belongs to the methyltransferase superfamily. RNA methyltransferase RsmG family.</text>
</comment>
<comment type="catalytic activity">
    <reaction evidence="6">
        <text>guanosine(527) in 16S rRNA + S-adenosyl-L-methionine = N(7)-methylguanosine(527) in 16S rRNA + S-adenosyl-L-homocysteine</text>
        <dbReference type="Rhea" id="RHEA:42732"/>
        <dbReference type="Rhea" id="RHEA-COMP:10209"/>
        <dbReference type="Rhea" id="RHEA-COMP:10210"/>
        <dbReference type="ChEBI" id="CHEBI:57856"/>
        <dbReference type="ChEBI" id="CHEBI:59789"/>
        <dbReference type="ChEBI" id="CHEBI:74269"/>
        <dbReference type="ChEBI" id="CHEBI:74480"/>
        <dbReference type="EC" id="2.1.1.170"/>
    </reaction>
</comment>
<comment type="function">
    <text evidence="6">Specifically methylates the N7 position of guanine in position 527 of 16S rRNA.</text>
</comment>
<keyword evidence="2 6" id="KW-0698">rRNA processing</keyword>
<keyword evidence="8" id="KW-1185">Reference proteome</keyword>
<keyword evidence="3 6" id="KW-0489">Methyltransferase</keyword>
<reference evidence="7 8" key="1">
    <citation type="submission" date="2019-12" db="EMBL/GenBank/DDBJ databases">
        <title>Genomic-based taxomic classification of the family Erythrobacteraceae.</title>
        <authorList>
            <person name="Xu L."/>
        </authorList>
    </citation>
    <scope>NUCLEOTIDE SEQUENCE [LARGE SCALE GENOMIC DNA]</scope>
    <source>
        <strain evidence="7 8">KEMB 9005-328</strain>
    </source>
</reference>
<evidence type="ECO:0000256" key="3">
    <source>
        <dbReference type="ARBA" id="ARBA00022603"/>
    </source>
</evidence>
<dbReference type="InterPro" id="IPR029063">
    <property type="entry name" value="SAM-dependent_MTases_sf"/>
</dbReference>
<dbReference type="InterPro" id="IPR003682">
    <property type="entry name" value="rRNA_ssu_MeTfrase_G"/>
</dbReference>
<dbReference type="EC" id="2.1.1.170" evidence="6"/>
<feature type="binding site" evidence="6">
    <location>
        <position position="75"/>
    </location>
    <ligand>
        <name>S-adenosyl-L-methionine</name>
        <dbReference type="ChEBI" id="CHEBI:59789"/>
    </ligand>
</feature>
<evidence type="ECO:0000256" key="2">
    <source>
        <dbReference type="ARBA" id="ARBA00022552"/>
    </source>
</evidence>
<sequence length="209" mass="23390">MIEDEDQARRFVAQRSDFKAMARLDRFAEALAEENRHQNLVSSASLEHIWQRHFADSAQLLDFVPLSEPEWIDLGSGAGFPGLVIACMRPEFNVTLVESRKKRIIWLENMVQSLGLVRARVVGSTLQSVSGFRADVISARAFAPLPKLIDLSARFSTSDTIWVLPKGQSAAQEWQELPRRLQQMFHVKQSQTDASAGILVGSGKAEIRS</sequence>
<keyword evidence="1 6" id="KW-0963">Cytoplasm</keyword>
<dbReference type="NCBIfam" id="TIGR00138">
    <property type="entry name" value="rsmG_gidB"/>
    <property type="match status" value="1"/>
</dbReference>
<evidence type="ECO:0000313" key="8">
    <source>
        <dbReference type="Proteomes" id="UP000439780"/>
    </source>
</evidence>
<comment type="subcellular location">
    <subcellularLocation>
        <location evidence="6">Cytoplasm</location>
    </subcellularLocation>
</comment>
<dbReference type="RefSeq" id="WP_160752301.1">
    <property type="nucleotide sequence ID" value="NZ_WTYA01000002.1"/>
</dbReference>
<evidence type="ECO:0000256" key="5">
    <source>
        <dbReference type="ARBA" id="ARBA00022691"/>
    </source>
</evidence>
<feature type="binding site" evidence="6">
    <location>
        <position position="140"/>
    </location>
    <ligand>
        <name>S-adenosyl-L-methionine</name>
        <dbReference type="ChEBI" id="CHEBI:59789"/>
    </ligand>
</feature>
<proteinExistence type="inferred from homology"/>
<dbReference type="Proteomes" id="UP000439780">
    <property type="component" value="Unassembled WGS sequence"/>
</dbReference>
<name>A0A845AGD2_9SPHN</name>
<evidence type="ECO:0000313" key="7">
    <source>
        <dbReference type="EMBL" id="MXP28021.1"/>
    </source>
</evidence>
<evidence type="ECO:0000256" key="1">
    <source>
        <dbReference type="ARBA" id="ARBA00022490"/>
    </source>
</evidence>
<dbReference type="EMBL" id="WTYA01000002">
    <property type="protein sequence ID" value="MXP28021.1"/>
    <property type="molecule type" value="Genomic_DNA"/>
</dbReference>
<feature type="binding site" evidence="6">
    <location>
        <begin position="126"/>
        <end position="127"/>
    </location>
    <ligand>
        <name>S-adenosyl-L-methionine</name>
        <dbReference type="ChEBI" id="CHEBI:59789"/>
    </ligand>
</feature>
<dbReference type="SUPFAM" id="SSF53335">
    <property type="entry name" value="S-adenosyl-L-methionine-dependent methyltransferases"/>
    <property type="match status" value="1"/>
</dbReference>
<dbReference type="PIRSF" id="PIRSF003078">
    <property type="entry name" value="GidB"/>
    <property type="match status" value="1"/>
</dbReference>
<keyword evidence="4 6" id="KW-0808">Transferase</keyword>
<dbReference type="AlphaFoldDB" id="A0A845AGD2"/>
<keyword evidence="5 6" id="KW-0949">S-adenosyl-L-methionine</keyword>
<organism evidence="7 8">
    <name type="scientific">Qipengyuania algicida</name>
    <dbReference type="NCBI Taxonomy" id="1836209"/>
    <lineage>
        <taxon>Bacteria</taxon>
        <taxon>Pseudomonadati</taxon>
        <taxon>Pseudomonadota</taxon>
        <taxon>Alphaproteobacteria</taxon>
        <taxon>Sphingomonadales</taxon>
        <taxon>Erythrobacteraceae</taxon>
        <taxon>Qipengyuania</taxon>
    </lineage>
</organism>
<evidence type="ECO:0000256" key="6">
    <source>
        <dbReference type="HAMAP-Rule" id="MF_00074"/>
    </source>
</evidence>
<dbReference type="Pfam" id="PF02527">
    <property type="entry name" value="GidB"/>
    <property type="match status" value="1"/>
</dbReference>
<feature type="binding site" evidence="6">
    <location>
        <position position="80"/>
    </location>
    <ligand>
        <name>S-adenosyl-L-methionine</name>
        <dbReference type="ChEBI" id="CHEBI:59789"/>
    </ligand>
</feature>
<dbReference type="Gene3D" id="3.40.50.150">
    <property type="entry name" value="Vaccinia Virus protein VP39"/>
    <property type="match status" value="1"/>
</dbReference>